<dbReference type="InterPro" id="IPR046312">
    <property type="entry name" value="DUF6454"/>
</dbReference>
<proteinExistence type="predicted"/>
<evidence type="ECO:0000313" key="2">
    <source>
        <dbReference type="EMBL" id="GJC85522.1"/>
    </source>
</evidence>
<protein>
    <submittedName>
        <fullName evidence="2">Uncharacterized protein</fullName>
    </submittedName>
</protein>
<feature type="region of interest" description="Disordered" evidence="1">
    <location>
        <begin position="1"/>
        <end position="33"/>
    </location>
</feature>
<dbReference type="AlphaFoldDB" id="A0AA37GR98"/>
<comment type="caution">
    <text evidence="2">The sequence shown here is derived from an EMBL/GenBank/DDBJ whole genome shotgun (WGS) entry which is preliminary data.</text>
</comment>
<organism evidence="2 3">
    <name type="scientific">Colletotrichum liriopes</name>
    <dbReference type="NCBI Taxonomy" id="708192"/>
    <lineage>
        <taxon>Eukaryota</taxon>
        <taxon>Fungi</taxon>
        <taxon>Dikarya</taxon>
        <taxon>Ascomycota</taxon>
        <taxon>Pezizomycotina</taxon>
        <taxon>Sordariomycetes</taxon>
        <taxon>Hypocreomycetidae</taxon>
        <taxon>Glomerellales</taxon>
        <taxon>Glomerellaceae</taxon>
        <taxon>Colletotrichum</taxon>
        <taxon>Colletotrichum spaethianum species complex</taxon>
    </lineage>
</organism>
<evidence type="ECO:0000256" key="1">
    <source>
        <dbReference type="SAM" id="MobiDB-lite"/>
    </source>
</evidence>
<reference evidence="2 3" key="1">
    <citation type="submission" date="2021-07" db="EMBL/GenBank/DDBJ databases">
        <title>Genome data of Colletotrichum spaethianum.</title>
        <authorList>
            <person name="Utami Y.D."/>
            <person name="Hiruma K."/>
        </authorList>
    </citation>
    <scope>NUCLEOTIDE SEQUENCE [LARGE SCALE GENOMIC DNA]</scope>
    <source>
        <strain evidence="2 3">MAFF 242679</strain>
    </source>
</reference>
<dbReference type="Pfam" id="PF20055">
    <property type="entry name" value="DUF6454"/>
    <property type="match status" value="2"/>
</dbReference>
<sequence length="384" mass="41185">MAATEAKRNLTRPDPAIPLAPVPLPPPGPARDGREIVRQLMGLTRSGIGGDGGPGGESRLRFVKRIELEGELWEPEGIVRLAGGSGGGGDEGERFWVSAGEYTVPTKKFPDGKWVGGTDRSAGAGFAHFVVFDGTGRRLGDWVVSKEGDLEYHNGGLDYDGQHIWATLSQYRPNTTGTVVKIDPVALTMEKVFRVGDHQGGIVHDVETGTLTTLNWGGRKARRWDLRKGTEVEVWGKEEEQVRLGDAADGGRGETGRGGGVERDGFNAPEKEIVNPSYWIDYQDCKSLGRVDGRSLMLCSGIATLAPGVEVGGLAVVDAEEMVPIWEVPLMERTGAKGGGRGEGEGVLMTKNPMDVALVGGRVRLYFAPEEGRSAVFVYEVCEG</sequence>
<accession>A0AA37GR98</accession>
<evidence type="ECO:0000313" key="3">
    <source>
        <dbReference type="Proteomes" id="UP001055172"/>
    </source>
</evidence>
<feature type="compositionally biased region" description="Pro residues" evidence="1">
    <location>
        <begin position="15"/>
        <end position="29"/>
    </location>
</feature>
<keyword evidence="3" id="KW-1185">Reference proteome</keyword>
<feature type="region of interest" description="Disordered" evidence="1">
    <location>
        <begin position="247"/>
        <end position="267"/>
    </location>
</feature>
<name>A0AA37GR98_9PEZI</name>
<dbReference type="Proteomes" id="UP001055172">
    <property type="component" value="Unassembled WGS sequence"/>
</dbReference>
<dbReference type="EMBL" id="BPPX01000018">
    <property type="protein sequence ID" value="GJC85522.1"/>
    <property type="molecule type" value="Genomic_DNA"/>
</dbReference>
<feature type="compositionally biased region" description="Basic and acidic residues" evidence="1">
    <location>
        <begin position="249"/>
        <end position="267"/>
    </location>
</feature>
<gene>
    <name evidence="2" type="ORF">ColLi_08360</name>
</gene>